<organism evidence="1 2">
    <name type="scientific">Globodera rostochiensis</name>
    <name type="common">Golden nematode worm</name>
    <name type="synonym">Heterodera rostochiensis</name>
    <dbReference type="NCBI Taxonomy" id="31243"/>
    <lineage>
        <taxon>Eukaryota</taxon>
        <taxon>Metazoa</taxon>
        <taxon>Ecdysozoa</taxon>
        <taxon>Nematoda</taxon>
        <taxon>Chromadorea</taxon>
        <taxon>Rhabditida</taxon>
        <taxon>Tylenchina</taxon>
        <taxon>Tylenchomorpha</taxon>
        <taxon>Tylenchoidea</taxon>
        <taxon>Heteroderidae</taxon>
        <taxon>Heteroderinae</taxon>
        <taxon>Globodera</taxon>
    </lineage>
</organism>
<reference evidence="2" key="1">
    <citation type="submission" date="2022-11" db="UniProtKB">
        <authorList>
            <consortium name="WormBaseParasite"/>
        </authorList>
    </citation>
    <scope>IDENTIFICATION</scope>
</reference>
<keyword evidence="1" id="KW-1185">Reference proteome</keyword>
<evidence type="ECO:0000313" key="2">
    <source>
        <dbReference type="WBParaSite" id="Gr19_v10_g11563.t1"/>
    </source>
</evidence>
<proteinExistence type="predicted"/>
<protein>
    <submittedName>
        <fullName evidence="2">Uncharacterized protein</fullName>
    </submittedName>
</protein>
<accession>A0A914GVG8</accession>
<dbReference type="Proteomes" id="UP000887572">
    <property type="component" value="Unplaced"/>
</dbReference>
<evidence type="ECO:0000313" key="1">
    <source>
        <dbReference type="Proteomes" id="UP000887572"/>
    </source>
</evidence>
<name>A0A914GVG8_GLORO</name>
<dbReference type="AlphaFoldDB" id="A0A914GVG8"/>
<dbReference type="WBParaSite" id="Gr19_v10_g11563.t1">
    <property type="protein sequence ID" value="Gr19_v10_g11563.t1"/>
    <property type="gene ID" value="Gr19_v10_g11563"/>
</dbReference>
<sequence>MDELTRIFCNDSSVAVQYVFAALAEQTLSNQIFLKNDVEIVQTKKIQGLKTRFRYLIDKKEIAVGQFLDPRLKDRQTEFPDFFRQKPQIGAEICPLEQTDQSPTAKRQRSCAAFLFDALEEIMSSADQPGTSATKQHSQPDLRSEFMDYVARPREPLRTQVKEGTGRDEIAFIFNNTSKITIEEKMLLEESILSLNDMAKKIGLIKCAVRVSIARKPSVMNLARKQDGTICTDGQHKAQFIFPNNIKFKIGDELTVHTPMLKQMMVVN</sequence>